<dbReference type="InterPro" id="IPR050133">
    <property type="entry name" value="NqrDE/RnfAE_oxidrdctase"/>
</dbReference>
<keyword evidence="16" id="KW-1185">Reference proteome</keyword>
<evidence type="ECO:0000256" key="10">
    <source>
        <dbReference type="ARBA" id="ARBA00023065"/>
    </source>
</evidence>
<dbReference type="GO" id="GO:0016655">
    <property type="term" value="F:oxidoreductase activity, acting on NAD(P)H, quinone or similar compound as acceptor"/>
    <property type="evidence" value="ECO:0007669"/>
    <property type="project" value="UniProtKB-UniRule"/>
</dbReference>
<comment type="function">
    <text evidence="14">NQR complex catalyzes the reduction of ubiquinone-1 to ubiquinol by two successive reactions, coupled with the transport of Na(+) ions from the cytoplasm to the periplasm. NqrA to NqrE are probably involved in the second step, the conversion of ubisemiquinone to ubiquinol.</text>
</comment>
<dbReference type="EMBL" id="PDNZ01000002">
    <property type="protein sequence ID" value="PWW82876.1"/>
    <property type="molecule type" value="Genomic_DNA"/>
</dbReference>
<feature type="transmembrane region" description="Helical" evidence="14">
    <location>
        <begin position="87"/>
        <end position="108"/>
    </location>
</feature>
<evidence type="ECO:0000256" key="6">
    <source>
        <dbReference type="ARBA" id="ARBA00022967"/>
    </source>
</evidence>
<organism evidence="15 16">
    <name type="scientific">Prosthecochloris marina</name>
    <dbReference type="NCBI Taxonomy" id="2017681"/>
    <lineage>
        <taxon>Bacteria</taxon>
        <taxon>Pseudomonadati</taxon>
        <taxon>Chlorobiota</taxon>
        <taxon>Chlorobiia</taxon>
        <taxon>Chlorobiales</taxon>
        <taxon>Chlorobiaceae</taxon>
        <taxon>Prosthecochloris</taxon>
    </lineage>
</organism>
<keyword evidence="11 14" id="KW-0830">Ubiquinone</keyword>
<proteinExistence type="inferred from homology"/>
<protein>
    <recommendedName>
        <fullName evidence="14">Na(+)-translocating NADH-quinone reductase subunit E</fullName>
        <shortName evidence="14">Na(+)-NQR subunit E</shortName>
        <shortName evidence="14">Na(+)-translocating NQR subunit E</shortName>
        <ecNumber evidence="14">7.2.1.1</ecNumber>
    </recommendedName>
    <alternativeName>
        <fullName evidence="14">NQR complex subunit E</fullName>
    </alternativeName>
    <alternativeName>
        <fullName evidence="14">NQR-1 subunit E</fullName>
    </alternativeName>
</protein>
<accession>A0A317TAZ6</accession>
<evidence type="ECO:0000256" key="3">
    <source>
        <dbReference type="ARBA" id="ARBA00022475"/>
    </source>
</evidence>
<dbReference type="GO" id="GO:0009276">
    <property type="term" value="C:Gram-negative-bacterium-type cell wall"/>
    <property type="evidence" value="ECO:0007669"/>
    <property type="project" value="InterPro"/>
</dbReference>
<dbReference type="EC" id="7.2.1.1" evidence="14"/>
<evidence type="ECO:0000256" key="9">
    <source>
        <dbReference type="ARBA" id="ARBA00023053"/>
    </source>
</evidence>
<evidence type="ECO:0000256" key="14">
    <source>
        <dbReference type="HAMAP-Rule" id="MF_00429"/>
    </source>
</evidence>
<dbReference type="Pfam" id="PF02508">
    <property type="entry name" value="Rnf-Nqr"/>
    <property type="match status" value="1"/>
</dbReference>
<keyword evidence="6 14" id="KW-1278">Translocase</keyword>
<keyword evidence="2 14" id="KW-0813">Transport</keyword>
<evidence type="ECO:0000313" key="16">
    <source>
        <dbReference type="Proteomes" id="UP000246278"/>
    </source>
</evidence>
<comment type="similarity">
    <text evidence="14">Belongs to the NqrDE/RnfAE family.</text>
</comment>
<gene>
    <name evidence="14 15" type="primary">nqrE</name>
    <name evidence="15" type="ORF">CR164_03830</name>
</gene>
<reference evidence="16" key="1">
    <citation type="submission" date="2017-10" db="EMBL/GenBank/DDBJ databases">
        <authorList>
            <person name="Gaisin V.A."/>
            <person name="Rysina M.S."/>
            <person name="Grouzdev D.S."/>
        </authorList>
    </citation>
    <scope>NUCLEOTIDE SEQUENCE [LARGE SCALE GENOMIC DNA]</scope>
    <source>
        <strain evidence="16">V1</strain>
    </source>
</reference>
<comment type="caution">
    <text evidence="15">The sequence shown here is derived from an EMBL/GenBank/DDBJ whole genome shotgun (WGS) entry which is preliminary data.</text>
</comment>
<dbReference type="GO" id="GO:0012505">
    <property type="term" value="C:endomembrane system"/>
    <property type="evidence" value="ECO:0007669"/>
    <property type="project" value="UniProtKB-SubCell"/>
</dbReference>
<dbReference type="PANTHER" id="PTHR30335">
    <property type="entry name" value="INTEGRAL MEMBRANE PROTEIN OF SOXR-REDUCING COMPLEX"/>
    <property type="match status" value="1"/>
</dbReference>
<keyword evidence="13 14" id="KW-0739">Sodium transport</keyword>
<dbReference type="Proteomes" id="UP000246278">
    <property type="component" value="Unassembled WGS sequence"/>
</dbReference>
<dbReference type="HAMAP" id="MF_00429">
    <property type="entry name" value="NqrE"/>
    <property type="match status" value="1"/>
</dbReference>
<keyword evidence="8 14" id="KW-0520">NAD</keyword>
<feature type="transmembrane region" description="Helical" evidence="14">
    <location>
        <begin position="15"/>
        <end position="34"/>
    </location>
</feature>
<dbReference type="PANTHER" id="PTHR30335:SF1">
    <property type="entry name" value="NA(+)-TRANSLOCATING NADH-QUINONE REDUCTASE SUBUNIT E"/>
    <property type="match status" value="1"/>
</dbReference>
<evidence type="ECO:0000256" key="2">
    <source>
        <dbReference type="ARBA" id="ARBA00022448"/>
    </source>
</evidence>
<evidence type="ECO:0000313" key="15">
    <source>
        <dbReference type="EMBL" id="PWW82876.1"/>
    </source>
</evidence>
<keyword evidence="7 14" id="KW-1133">Transmembrane helix</keyword>
<keyword evidence="3 14" id="KW-1003">Cell membrane</keyword>
<evidence type="ECO:0000256" key="4">
    <source>
        <dbReference type="ARBA" id="ARBA00022519"/>
    </source>
</evidence>
<dbReference type="InterPro" id="IPR003667">
    <property type="entry name" value="NqrDE/RnfAE"/>
</dbReference>
<evidence type="ECO:0000256" key="12">
    <source>
        <dbReference type="ARBA" id="ARBA00023136"/>
    </source>
</evidence>
<dbReference type="NCBIfam" id="TIGR01940">
    <property type="entry name" value="nqrE"/>
    <property type="match status" value="1"/>
</dbReference>
<dbReference type="OrthoDB" id="9803631at2"/>
<keyword evidence="5 14" id="KW-0812">Transmembrane</keyword>
<dbReference type="GO" id="GO:0022904">
    <property type="term" value="P:respiratory electron transport chain"/>
    <property type="evidence" value="ECO:0007669"/>
    <property type="project" value="InterPro"/>
</dbReference>
<dbReference type="PIRSF" id="PIRSF006102">
    <property type="entry name" value="NQR_DE"/>
    <property type="match status" value="1"/>
</dbReference>
<comment type="subcellular location">
    <subcellularLocation>
        <location evidence="14">Cell membrane</location>
        <topology evidence="14">Multi-pass membrane protein</topology>
    </subcellularLocation>
    <subcellularLocation>
        <location evidence="1">Endomembrane system</location>
        <topology evidence="1">Multi-pass membrane protein</topology>
    </subcellularLocation>
</comment>
<evidence type="ECO:0000256" key="5">
    <source>
        <dbReference type="ARBA" id="ARBA00022692"/>
    </source>
</evidence>
<name>A0A317TAZ6_9CHLB</name>
<evidence type="ECO:0000256" key="8">
    <source>
        <dbReference type="ARBA" id="ARBA00023027"/>
    </source>
</evidence>
<sequence length="208" mass="22700">MDALSHYLSLAVETIFIKNILLAYFLGMCSFLAISKKVETSIGLGFAVVFVNGITVPVNWMISHYLLEKGALQWTGITGMEEVDLSFLTFIVFIATIAAMVQLVEMTLDRVSPTLYQSLGIFLPLIAVNCAILGSSLFMVEREYDLMEAAVFGTSAGVGFFLAIVTLATMRYKLKYSNVPKGLRGLGIAMLLTGLISMAYMSFSGIDL</sequence>
<feature type="transmembrane region" description="Helical" evidence="14">
    <location>
        <begin position="182"/>
        <end position="203"/>
    </location>
</feature>
<dbReference type="GO" id="GO:0006814">
    <property type="term" value="P:sodium ion transport"/>
    <property type="evidence" value="ECO:0007669"/>
    <property type="project" value="UniProtKB-UniRule"/>
</dbReference>
<dbReference type="AlphaFoldDB" id="A0A317TAZ6"/>
<dbReference type="RefSeq" id="WP_110022591.1">
    <property type="nucleotide sequence ID" value="NZ_PDNZ01000002.1"/>
</dbReference>
<dbReference type="GO" id="GO:0005886">
    <property type="term" value="C:plasma membrane"/>
    <property type="evidence" value="ECO:0007669"/>
    <property type="project" value="UniProtKB-SubCell"/>
</dbReference>
<evidence type="ECO:0000256" key="1">
    <source>
        <dbReference type="ARBA" id="ARBA00004127"/>
    </source>
</evidence>
<dbReference type="InterPro" id="IPR010967">
    <property type="entry name" value="NqrE"/>
</dbReference>
<comment type="subunit">
    <text evidence="14">Composed of six subunits; NqrA, NqrB, NqrC, NqrD, NqrE and NqrF.</text>
</comment>
<evidence type="ECO:0000256" key="11">
    <source>
        <dbReference type="ARBA" id="ARBA00023075"/>
    </source>
</evidence>
<keyword evidence="12 14" id="KW-0472">Membrane</keyword>
<evidence type="ECO:0000256" key="7">
    <source>
        <dbReference type="ARBA" id="ARBA00022989"/>
    </source>
</evidence>
<evidence type="ECO:0000256" key="13">
    <source>
        <dbReference type="ARBA" id="ARBA00023201"/>
    </source>
</evidence>
<keyword evidence="10 14" id="KW-0406">Ion transport</keyword>
<feature type="transmembrane region" description="Helical" evidence="14">
    <location>
        <begin position="146"/>
        <end position="170"/>
    </location>
</feature>
<feature type="transmembrane region" description="Helical" evidence="14">
    <location>
        <begin position="120"/>
        <end position="140"/>
    </location>
</feature>
<keyword evidence="9 14" id="KW-0915">Sodium</keyword>
<keyword evidence="4" id="KW-0997">Cell inner membrane</keyword>
<comment type="catalytic activity">
    <reaction evidence="14">
        <text>a ubiquinone + n Na(+)(in) + NADH + H(+) = a ubiquinol + n Na(+)(out) + NAD(+)</text>
        <dbReference type="Rhea" id="RHEA:47748"/>
        <dbReference type="Rhea" id="RHEA-COMP:9565"/>
        <dbReference type="Rhea" id="RHEA-COMP:9566"/>
        <dbReference type="ChEBI" id="CHEBI:15378"/>
        <dbReference type="ChEBI" id="CHEBI:16389"/>
        <dbReference type="ChEBI" id="CHEBI:17976"/>
        <dbReference type="ChEBI" id="CHEBI:29101"/>
        <dbReference type="ChEBI" id="CHEBI:57540"/>
        <dbReference type="ChEBI" id="CHEBI:57945"/>
        <dbReference type="EC" id="7.2.1.1"/>
    </reaction>
</comment>
<feature type="transmembrane region" description="Helical" evidence="14">
    <location>
        <begin position="46"/>
        <end position="67"/>
    </location>
</feature>